<reference evidence="1 2" key="1">
    <citation type="submission" date="2016-10" db="EMBL/GenBank/DDBJ databases">
        <title>The whole genome sequencing and assembly of L. cotyniformis subsp. torquens DSM 20004 strain.</title>
        <authorList>
            <person name="Park M.-K."/>
            <person name="Lee Y.-J."/>
            <person name="Yi H."/>
            <person name="Bahn Y.-S."/>
            <person name="Kim J.F."/>
            <person name="Lee D.-W."/>
        </authorList>
    </citation>
    <scope>NUCLEOTIDE SEQUENCE [LARGE SCALE GENOMIC DNA]</scope>
    <source>
        <strain evidence="1 2">DSM 20004</strain>
    </source>
</reference>
<proteinExistence type="predicted"/>
<keyword evidence="2" id="KW-1185">Reference proteome</keyword>
<dbReference type="KEGG" id="lcy:LC20004_09445"/>
<evidence type="ECO:0000313" key="2">
    <source>
        <dbReference type="Proteomes" id="UP000223559"/>
    </source>
</evidence>
<dbReference type="AlphaFoldDB" id="A0A2D1KPQ2"/>
<dbReference type="Proteomes" id="UP000223559">
    <property type="component" value="Chromosome"/>
</dbReference>
<sequence>MLANLMAILLLVIGFCFIKGKYLRSLADFDPTKYTEKQGHLIGKVAGVYYCGGCSNCAPKFNW</sequence>
<organism evidence="1 2">
    <name type="scientific">Loigolactobacillus coryniformis subsp. torquens DSM 20004 = KCTC 3535</name>
    <dbReference type="NCBI Taxonomy" id="1423822"/>
    <lineage>
        <taxon>Bacteria</taxon>
        <taxon>Bacillati</taxon>
        <taxon>Bacillota</taxon>
        <taxon>Bacilli</taxon>
        <taxon>Lactobacillales</taxon>
        <taxon>Lactobacillaceae</taxon>
        <taxon>Loigolactobacillus</taxon>
    </lineage>
</organism>
<name>A0A2D1KPQ2_9LACO</name>
<gene>
    <name evidence="1" type="ORF">LC20004_09445</name>
</gene>
<evidence type="ECO:0000313" key="1">
    <source>
        <dbReference type="EMBL" id="ATO44128.1"/>
    </source>
</evidence>
<accession>A0A2D1KPQ2</accession>
<protein>
    <submittedName>
        <fullName evidence="1">Uncharacterized protein</fullName>
    </submittedName>
</protein>
<dbReference type="EMBL" id="CP017697">
    <property type="protein sequence ID" value="ATO44128.1"/>
    <property type="molecule type" value="Genomic_DNA"/>
</dbReference>